<reference evidence="1 2" key="1">
    <citation type="journal article" date="2022" name="Nat. Microbiol.">
        <title>The microbiome of a bacterivorous marine choanoflagellate contains a resource-demanding obligate bacterial associate.</title>
        <authorList>
            <person name="Needham D.M."/>
            <person name="Poirier C."/>
            <person name="Bachy C."/>
            <person name="George E.E."/>
            <person name="Wilken S."/>
            <person name="Yung C.C.M."/>
            <person name="Limardo A.J."/>
            <person name="Morando M."/>
            <person name="Sudek L."/>
            <person name="Malmstrom R.R."/>
            <person name="Keeling P.J."/>
            <person name="Santoro A.E."/>
            <person name="Worden A.Z."/>
        </authorList>
    </citation>
    <scope>NUCLEOTIDE SEQUENCE [LARGE SCALE GENOMIC DNA]</scope>
    <source>
        <strain evidence="1 2">Comchoano-2</strain>
    </source>
</reference>
<dbReference type="Proteomes" id="UP001320768">
    <property type="component" value="Unassembled WGS sequence"/>
</dbReference>
<comment type="caution">
    <text evidence="1">The sequence shown here is derived from an EMBL/GenBank/DDBJ whole genome shotgun (WGS) entry which is preliminary data.</text>
</comment>
<accession>A0ABT1L701</accession>
<organism evidence="1 2">
    <name type="scientific">Candidatus Synchoanobacter obligatus</name>
    <dbReference type="NCBI Taxonomy" id="2919597"/>
    <lineage>
        <taxon>Bacteria</taxon>
        <taxon>Pseudomonadati</taxon>
        <taxon>Pseudomonadota</taxon>
        <taxon>Gammaproteobacteria</taxon>
        <taxon>Candidatus Comchoanobacterales</taxon>
        <taxon>Candidatus Comchoanobacteraceae</taxon>
        <taxon>Candidatus Synchoanobacter</taxon>
    </lineage>
</organism>
<gene>
    <name evidence="1" type="ORF">MKS91_04660</name>
</gene>
<evidence type="ECO:0008006" key="3">
    <source>
        <dbReference type="Google" id="ProtNLM"/>
    </source>
</evidence>
<keyword evidence="2" id="KW-1185">Reference proteome</keyword>
<dbReference type="RefSeq" id="WP_258569682.1">
    <property type="nucleotide sequence ID" value="NZ_JAKUDN010000002.1"/>
</dbReference>
<evidence type="ECO:0000313" key="2">
    <source>
        <dbReference type="Proteomes" id="UP001320768"/>
    </source>
</evidence>
<dbReference type="EMBL" id="JAKUDN010000002">
    <property type="protein sequence ID" value="MCP8352576.1"/>
    <property type="molecule type" value="Genomic_DNA"/>
</dbReference>
<sequence>MRRILLGLCVTGAQAVDVGLLSGRGLDTGQIIYGFSLQKDHQLISLPCAIEFKATLVGDLSGWQVGTSARFAYSLNDTVEVLIGPTFSLDFETHSDDSKDIAGISTGIQYLVDQCKLQLNIDPMTRSAHAAAVVALV</sequence>
<protein>
    <recommendedName>
        <fullName evidence="3">Outer membrane protein beta-barrel domain-containing protein</fullName>
    </recommendedName>
</protein>
<evidence type="ECO:0000313" key="1">
    <source>
        <dbReference type="EMBL" id="MCP8352576.1"/>
    </source>
</evidence>
<proteinExistence type="predicted"/>
<name>A0ABT1L701_9GAMM</name>